<dbReference type="EMBL" id="BMAO01022701">
    <property type="protein sequence ID" value="GFQ83752.1"/>
    <property type="molecule type" value="Genomic_DNA"/>
</dbReference>
<gene>
    <name evidence="2" type="primary">AVEN_221877_1</name>
    <name evidence="2" type="ORF">TNCT_238901</name>
</gene>
<proteinExistence type="predicted"/>
<accession>A0A8X6FLT0</accession>
<comment type="caution">
    <text evidence="2">The sequence shown here is derived from an EMBL/GenBank/DDBJ whole genome shotgun (WGS) entry which is preliminary data.</text>
</comment>
<dbReference type="AlphaFoldDB" id="A0A8X6FLT0"/>
<evidence type="ECO:0000259" key="1">
    <source>
        <dbReference type="Pfam" id="PF18701"/>
    </source>
</evidence>
<protein>
    <submittedName>
        <fullName evidence="2">Integrase catalytic domain-containing protein</fullName>
    </submittedName>
</protein>
<dbReference type="Proteomes" id="UP000887116">
    <property type="component" value="Unassembled WGS sequence"/>
</dbReference>
<dbReference type="PANTHER" id="PTHR47331">
    <property type="entry name" value="PHD-TYPE DOMAIN-CONTAINING PROTEIN"/>
    <property type="match status" value="1"/>
</dbReference>
<evidence type="ECO:0000313" key="3">
    <source>
        <dbReference type="Proteomes" id="UP000887116"/>
    </source>
</evidence>
<evidence type="ECO:0000313" key="2">
    <source>
        <dbReference type="EMBL" id="GFQ83752.1"/>
    </source>
</evidence>
<keyword evidence="3" id="KW-1185">Reference proteome</keyword>
<dbReference type="OrthoDB" id="6432729at2759"/>
<name>A0A8X6FLT0_TRICU</name>
<dbReference type="Pfam" id="PF18701">
    <property type="entry name" value="DUF5641"/>
    <property type="match status" value="1"/>
</dbReference>
<dbReference type="InterPro" id="IPR040676">
    <property type="entry name" value="DUF5641"/>
</dbReference>
<feature type="domain" description="DUF5641" evidence="1">
    <location>
        <begin position="235"/>
        <end position="280"/>
    </location>
</feature>
<organism evidence="2 3">
    <name type="scientific">Trichonephila clavata</name>
    <name type="common">Joro spider</name>
    <name type="synonym">Nephila clavata</name>
    <dbReference type="NCBI Taxonomy" id="2740835"/>
    <lineage>
        <taxon>Eukaryota</taxon>
        <taxon>Metazoa</taxon>
        <taxon>Ecdysozoa</taxon>
        <taxon>Arthropoda</taxon>
        <taxon>Chelicerata</taxon>
        <taxon>Arachnida</taxon>
        <taxon>Araneae</taxon>
        <taxon>Araneomorphae</taxon>
        <taxon>Entelegynae</taxon>
        <taxon>Araneoidea</taxon>
        <taxon>Nephilidae</taxon>
        <taxon>Trichonephila</taxon>
    </lineage>
</organism>
<dbReference type="PANTHER" id="PTHR47331:SF5">
    <property type="entry name" value="RIBONUCLEASE H"/>
    <property type="match status" value="1"/>
</dbReference>
<reference evidence="2" key="1">
    <citation type="submission" date="2020-07" db="EMBL/GenBank/DDBJ databases">
        <title>Multicomponent nature underlies the extraordinary mechanical properties of spider dragline silk.</title>
        <authorList>
            <person name="Kono N."/>
            <person name="Nakamura H."/>
            <person name="Mori M."/>
            <person name="Yoshida Y."/>
            <person name="Ohtoshi R."/>
            <person name="Malay A.D."/>
            <person name="Moran D.A.P."/>
            <person name="Tomita M."/>
            <person name="Numata K."/>
            <person name="Arakawa K."/>
        </authorList>
    </citation>
    <scope>NUCLEOTIDE SEQUENCE</scope>
</reference>
<feature type="non-terminal residue" evidence="2">
    <location>
        <position position="1"/>
    </location>
</feature>
<sequence>MGLKSIGKETVTHGLFGGLEKTECHNRYNIQLNSLDTKNKIEIEVMDQKKICATVPKIKNAYCLKELREKKIFLSDVSFKSEKCLYEESVNDIHLLLGADVAGKILTGKIEHLSCGLVAMQYILGWTVMGKVSNEINLDSSYLTLSLFVNEAKITDLWNLDSFGINDPCEKQSKEEVLTRFRMGKIGATADIRKTFLSISLDDHDRDYMRFIWLKDGDPEKEIRTLSDPERRKPLINVTNTDNKRIDWTLARVIQLFPSKDGDVRLTKVKMKNGEFLGPIKIGLYPWSCLLNWMPPRTYDPEMDYFGKNEFEFFELEKLK</sequence>